<dbReference type="Proteomes" id="UP000076154">
    <property type="component" value="Unassembled WGS sequence"/>
</dbReference>
<feature type="coiled-coil region" evidence="1">
    <location>
        <begin position="161"/>
        <end position="188"/>
    </location>
</feature>
<dbReference type="OrthoDB" id="3255924at2759"/>
<keyword evidence="4" id="KW-1185">Reference proteome</keyword>
<protein>
    <submittedName>
        <fullName evidence="3">Uncharacterized protein</fullName>
    </submittedName>
</protein>
<dbReference type="InParanoid" id="A0A369JDI2"/>
<feature type="compositionally biased region" description="Polar residues" evidence="2">
    <location>
        <begin position="270"/>
        <end position="289"/>
    </location>
</feature>
<dbReference type="EMBL" id="LUEZ02000090">
    <property type="protein sequence ID" value="RDB18657.1"/>
    <property type="molecule type" value="Genomic_DNA"/>
</dbReference>
<evidence type="ECO:0000313" key="4">
    <source>
        <dbReference type="Proteomes" id="UP000076154"/>
    </source>
</evidence>
<feature type="compositionally biased region" description="Low complexity" evidence="2">
    <location>
        <begin position="146"/>
        <end position="155"/>
    </location>
</feature>
<gene>
    <name evidence="3" type="ORF">Hypma_014691</name>
</gene>
<proteinExistence type="predicted"/>
<evidence type="ECO:0000256" key="1">
    <source>
        <dbReference type="SAM" id="Coils"/>
    </source>
</evidence>
<feature type="compositionally biased region" description="Polar residues" evidence="2">
    <location>
        <begin position="379"/>
        <end position="393"/>
    </location>
</feature>
<feature type="compositionally biased region" description="Low complexity" evidence="2">
    <location>
        <begin position="301"/>
        <end position="325"/>
    </location>
</feature>
<reference evidence="3" key="1">
    <citation type="submission" date="2018-04" db="EMBL/GenBank/DDBJ databases">
        <title>Whole genome sequencing of Hypsizygus marmoreus.</title>
        <authorList>
            <person name="Choi I.-G."/>
            <person name="Min B."/>
            <person name="Kim J.-G."/>
            <person name="Kim S."/>
            <person name="Oh Y.-L."/>
            <person name="Kong W.-S."/>
            <person name="Park H."/>
            <person name="Jeong J."/>
            <person name="Song E.-S."/>
        </authorList>
    </citation>
    <scope>NUCLEOTIDE SEQUENCE [LARGE SCALE GENOMIC DNA]</scope>
    <source>
        <strain evidence="3">51987-8</strain>
    </source>
</reference>
<feature type="compositionally biased region" description="Basic residues" evidence="2">
    <location>
        <begin position="79"/>
        <end position="90"/>
    </location>
</feature>
<feature type="region of interest" description="Disordered" evidence="2">
    <location>
        <begin position="199"/>
        <end position="413"/>
    </location>
</feature>
<feature type="region of interest" description="Disordered" evidence="2">
    <location>
        <begin position="136"/>
        <end position="155"/>
    </location>
</feature>
<evidence type="ECO:0000313" key="3">
    <source>
        <dbReference type="EMBL" id="RDB18657.1"/>
    </source>
</evidence>
<organism evidence="3 4">
    <name type="scientific">Hypsizygus marmoreus</name>
    <name type="common">White beech mushroom</name>
    <name type="synonym">Agaricus marmoreus</name>
    <dbReference type="NCBI Taxonomy" id="39966"/>
    <lineage>
        <taxon>Eukaryota</taxon>
        <taxon>Fungi</taxon>
        <taxon>Dikarya</taxon>
        <taxon>Basidiomycota</taxon>
        <taxon>Agaricomycotina</taxon>
        <taxon>Agaricomycetes</taxon>
        <taxon>Agaricomycetidae</taxon>
        <taxon>Agaricales</taxon>
        <taxon>Tricholomatineae</taxon>
        <taxon>Lyophyllaceae</taxon>
        <taxon>Hypsizygus</taxon>
    </lineage>
</organism>
<keyword evidence="1" id="KW-0175">Coiled coil</keyword>
<comment type="caution">
    <text evidence="3">The sequence shown here is derived from an EMBL/GenBank/DDBJ whole genome shotgun (WGS) entry which is preliminary data.</text>
</comment>
<dbReference type="AlphaFoldDB" id="A0A369JDI2"/>
<accession>A0A369JDI2</accession>
<feature type="compositionally biased region" description="Low complexity" evidence="2">
    <location>
        <begin position="252"/>
        <end position="269"/>
    </location>
</feature>
<evidence type="ECO:0000256" key="2">
    <source>
        <dbReference type="SAM" id="MobiDB-lite"/>
    </source>
</evidence>
<name>A0A369JDI2_HYPMA</name>
<sequence length="434" mass="46566">MATTFSWSDTFHVALSSCLPCLAHTSNNPDAATSTDSLVNNPTAHRIPRARADELQGLLADPDTDGEAERMSLHSNPGRNRKRTKRKKKSNNGGKHITLFGYDLFGHRPPPIQLPESDDEGAVGPALMTRSSSLTFDSDAAPLDPSTIDTISSSSDALRAREAALEEEQRLKTERHEKRRQRKELRRVAKALALAEQSQDFEGFQGSGDGATYPHEDYGPFVRANDDDEGDGAADLDGGLYARRNTTGAAGSGSDSKSRTSASRSQTSQGDQQFYQPHAQMQSHQQPVVPSTPRSKKTKSKSSATTRSSKTSRSNTSASTSQSPSLPSPVSPSFTGLPKFKPDPEFEGSQGLDEADFPSPGLRGDFPTQGLRGDFPSQGLGSFPSQGLRSTFPSAGLGRPPPQERVGKIERRDSILARGGAFLATRGGPEDADV</sequence>
<feature type="region of interest" description="Disordered" evidence="2">
    <location>
        <begin position="60"/>
        <end position="96"/>
    </location>
</feature>